<evidence type="ECO:0000313" key="4">
    <source>
        <dbReference type="Proteomes" id="UP000087171"/>
    </source>
</evidence>
<accession>A0A3Q7YGC7</accession>
<keyword evidence="2" id="KW-0812">Transmembrane</keyword>
<dbReference type="GO" id="GO:0004672">
    <property type="term" value="F:protein kinase activity"/>
    <property type="evidence" value="ECO:0007669"/>
    <property type="project" value="InterPro"/>
</dbReference>
<dbReference type="PANTHER" id="PTHR46562">
    <property type="entry name" value="SERINE/THREONINE-KINASE ULK4-LIKE PROTEIN-RELATED"/>
    <property type="match status" value="1"/>
</dbReference>
<dbReference type="OrthoDB" id="24822at2759"/>
<name>A0A3Q7YGC7_CICAR</name>
<dbReference type="PANTHER" id="PTHR46562:SF1">
    <property type="entry name" value="SERINE_THREONINE-PROTEIN KINASE ULK4"/>
    <property type="match status" value="1"/>
</dbReference>
<dbReference type="InterPro" id="IPR056981">
    <property type="entry name" value="HEAT_ULK4_RUNKEL"/>
</dbReference>
<dbReference type="RefSeq" id="XP_027192010.1">
    <property type="nucleotide sequence ID" value="XM_027336209.1"/>
</dbReference>
<keyword evidence="4" id="KW-1185">Reference proteome</keyword>
<dbReference type="PROSITE" id="PS00108">
    <property type="entry name" value="PROTEIN_KINASE_ST"/>
    <property type="match status" value="1"/>
</dbReference>
<dbReference type="GO" id="GO:0008017">
    <property type="term" value="F:microtubule binding"/>
    <property type="evidence" value="ECO:0007669"/>
    <property type="project" value="InterPro"/>
</dbReference>
<feature type="compositionally biased region" description="Polar residues" evidence="1">
    <location>
        <begin position="492"/>
        <end position="502"/>
    </location>
</feature>
<evidence type="ECO:0000259" key="3">
    <source>
        <dbReference type="PROSITE" id="PS50011"/>
    </source>
</evidence>
<feature type="region of interest" description="Disordered" evidence="1">
    <location>
        <begin position="322"/>
        <end position="386"/>
    </location>
</feature>
<organism evidence="4 5">
    <name type="scientific">Cicer arietinum</name>
    <name type="common">Chickpea</name>
    <name type="synonym">Garbanzo</name>
    <dbReference type="NCBI Taxonomy" id="3827"/>
    <lineage>
        <taxon>Eukaryota</taxon>
        <taxon>Viridiplantae</taxon>
        <taxon>Streptophyta</taxon>
        <taxon>Embryophyta</taxon>
        <taxon>Tracheophyta</taxon>
        <taxon>Spermatophyta</taxon>
        <taxon>Magnoliopsida</taxon>
        <taxon>eudicotyledons</taxon>
        <taxon>Gunneridae</taxon>
        <taxon>Pentapetalae</taxon>
        <taxon>rosids</taxon>
        <taxon>fabids</taxon>
        <taxon>Fabales</taxon>
        <taxon>Fabaceae</taxon>
        <taxon>Papilionoideae</taxon>
        <taxon>50 kb inversion clade</taxon>
        <taxon>NPAAA clade</taxon>
        <taxon>Hologalegina</taxon>
        <taxon>IRL clade</taxon>
        <taxon>Cicereae</taxon>
        <taxon>Cicer</taxon>
    </lineage>
</organism>
<feature type="region of interest" description="Disordered" evidence="1">
    <location>
        <begin position="410"/>
        <end position="466"/>
    </location>
</feature>
<reference evidence="4" key="1">
    <citation type="journal article" date="2013" name="Nat. Biotechnol.">
        <title>Draft genome sequence of chickpea (Cicer arietinum) provides a resource for trait improvement.</title>
        <authorList>
            <person name="Varshney R.K."/>
            <person name="Song C."/>
            <person name="Saxena R.K."/>
            <person name="Azam S."/>
            <person name="Yu S."/>
            <person name="Sharpe A.G."/>
            <person name="Cannon S."/>
            <person name="Baek J."/>
            <person name="Rosen B.D."/>
            <person name="Tar'an B."/>
            <person name="Millan T."/>
            <person name="Zhang X."/>
            <person name="Ramsay L.D."/>
            <person name="Iwata A."/>
            <person name="Wang Y."/>
            <person name="Nelson W."/>
            <person name="Farmer A.D."/>
            <person name="Gaur P.M."/>
            <person name="Soderlund C."/>
            <person name="Penmetsa R.V."/>
            <person name="Xu C."/>
            <person name="Bharti A.K."/>
            <person name="He W."/>
            <person name="Winter P."/>
            <person name="Zhao S."/>
            <person name="Hane J.K."/>
            <person name="Carrasquilla-Garcia N."/>
            <person name="Condie J.A."/>
            <person name="Upadhyaya H.D."/>
            <person name="Luo M.C."/>
            <person name="Thudi M."/>
            <person name="Gowda C.L."/>
            <person name="Singh N.P."/>
            <person name="Lichtenzveig J."/>
            <person name="Gali K.K."/>
            <person name="Rubio J."/>
            <person name="Nadarajan N."/>
            <person name="Dolezel J."/>
            <person name="Bansal K.C."/>
            <person name="Xu X."/>
            <person name="Edwards D."/>
            <person name="Zhang G."/>
            <person name="Kahl G."/>
            <person name="Gil J."/>
            <person name="Singh K.B."/>
            <person name="Datta S.K."/>
            <person name="Jackson S.A."/>
            <person name="Wang J."/>
            <person name="Cook D.R."/>
        </authorList>
    </citation>
    <scope>NUCLEOTIDE SEQUENCE [LARGE SCALE GENOMIC DNA]</scope>
    <source>
        <strain evidence="4">cv. CDC Frontier</strain>
    </source>
</reference>
<reference evidence="5" key="2">
    <citation type="submission" date="2025-08" db="UniProtKB">
        <authorList>
            <consortium name="RefSeq"/>
        </authorList>
    </citation>
    <scope>IDENTIFICATION</scope>
    <source>
        <tissue evidence="5">Etiolated seedlings</tissue>
    </source>
</reference>
<dbReference type="Pfam" id="PF24970">
    <property type="entry name" value="ARM_RUK"/>
    <property type="match status" value="1"/>
</dbReference>
<dbReference type="GO" id="GO:0000914">
    <property type="term" value="P:phragmoplast assembly"/>
    <property type="evidence" value="ECO:0007669"/>
    <property type="project" value="InterPro"/>
</dbReference>
<dbReference type="InterPro" id="IPR000719">
    <property type="entry name" value="Prot_kinase_dom"/>
</dbReference>
<dbReference type="SUPFAM" id="SSF48371">
    <property type="entry name" value="ARM repeat"/>
    <property type="match status" value="1"/>
</dbReference>
<evidence type="ECO:0000256" key="2">
    <source>
        <dbReference type="SAM" id="Phobius"/>
    </source>
</evidence>
<dbReference type="PaxDb" id="3827-XP_004486295.1"/>
<evidence type="ECO:0000256" key="1">
    <source>
        <dbReference type="SAM" id="MobiDB-lite"/>
    </source>
</evidence>
<dbReference type="Gene3D" id="1.25.10.10">
    <property type="entry name" value="Leucine-rich Repeat Variant"/>
    <property type="match status" value="1"/>
</dbReference>
<dbReference type="InterPro" id="IPR056980">
    <property type="entry name" value="ARM_RUK"/>
</dbReference>
<dbReference type="InterPro" id="IPR016024">
    <property type="entry name" value="ARM-type_fold"/>
</dbReference>
<dbReference type="InterPro" id="IPR044591">
    <property type="entry name" value="RUK"/>
</dbReference>
<feature type="compositionally biased region" description="Polar residues" evidence="1">
    <location>
        <begin position="364"/>
        <end position="378"/>
    </location>
</feature>
<dbReference type="PROSITE" id="PS50011">
    <property type="entry name" value="PROTEIN_KINASE_DOM"/>
    <property type="match status" value="1"/>
</dbReference>
<feature type="compositionally biased region" description="Basic and acidic residues" evidence="1">
    <location>
        <begin position="410"/>
        <end position="419"/>
    </location>
</feature>
<dbReference type="InterPro" id="IPR008271">
    <property type="entry name" value="Ser/Thr_kinase_AS"/>
</dbReference>
<dbReference type="STRING" id="3827.A0A3Q7YGC7"/>
<protein>
    <submittedName>
        <fullName evidence="5">Serine/threonine-protein kinase RUNKEL</fullName>
    </submittedName>
</protein>
<dbReference type="GO" id="GO:0005524">
    <property type="term" value="F:ATP binding"/>
    <property type="evidence" value="ECO:0007669"/>
    <property type="project" value="InterPro"/>
</dbReference>
<dbReference type="SMART" id="SM00220">
    <property type="entry name" value="S_TKc"/>
    <property type="match status" value="1"/>
</dbReference>
<dbReference type="Gene3D" id="1.10.510.10">
    <property type="entry name" value="Transferase(Phosphotransferase) domain 1"/>
    <property type="match status" value="1"/>
</dbReference>
<keyword evidence="2" id="KW-0472">Membrane</keyword>
<dbReference type="SUPFAM" id="SSF56112">
    <property type="entry name" value="Protein kinase-like (PK-like)"/>
    <property type="match status" value="1"/>
</dbReference>
<proteinExistence type="predicted"/>
<keyword evidence="5" id="KW-0808">Transferase</keyword>
<feature type="region of interest" description="Disordered" evidence="1">
    <location>
        <begin position="481"/>
        <end position="547"/>
    </location>
</feature>
<feature type="compositionally biased region" description="Low complexity" evidence="1">
    <location>
        <begin position="511"/>
        <end position="524"/>
    </location>
</feature>
<keyword evidence="5" id="KW-0418">Kinase</keyword>
<feature type="compositionally biased region" description="Acidic residues" evidence="1">
    <location>
        <begin position="437"/>
        <end position="456"/>
    </location>
</feature>
<dbReference type="CDD" id="cd14010">
    <property type="entry name" value="STKc_ULK4"/>
    <property type="match status" value="1"/>
</dbReference>
<keyword evidence="2" id="KW-1133">Transmembrane helix</keyword>
<feature type="compositionally biased region" description="Basic and acidic residues" evidence="1">
    <location>
        <begin position="337"/>
        <end position="352"/>
    </location>
</feature>
<feature type="domain" description="Protein kinase" evidence="3">
    <location>
        <begin position="41"/>
        <end position="294"/>
    </location>
</feature>
<gene>
    <name evidence="5" type="primary">LOC101494929</name>
</gene>
<dbReference type="Proteomes" id="UP000087171">
    <property type="component" value="Chromosome Ca1"/>
</dbReference>
<dbReference type="Pfam" id="PF00069">
    <property type="entry name" value="Pkinase"/>
    <property type="match status" value="1"/>
</dbReference>
<dbReference type="KEGG" id="cam:101494929"/>
<dbReference type="Pfam" id="PF23606">
    <property type="entry name" value="HEAT_ULK4"/>
    <property type="match status" value="1"/>
</dbReference>
<sequence length="1406" mass="156289">MVAHLPLAAITTSLVASLAVAMAALSNFNLRTSITLLSFFFIFLFIIFLVNSQTVYKGRKKKTIEYFAIKSVDKSQKTKVLQEVRILHTLDHQNVLKFYSWYETSAHLWLVLEYCVGGDLLSILRQDSQLPEDSVTELACDLVRALQYLHSNGIIYCDLKPSNILLDENGCGKLCDFGLARKLKEISKVPSSSLPQAKRGTPSYMAPELFEDGGVHSYASDFWALGCVLYECYAGKPPFVGREFTQLVKSIISDPTPPLPGNPSRPFVNLINSLLVKDPAERIKWPELCGHAVWKTKFTLVPLPPQPAFDYMIELHAKPCLSERNGDKSSHNRTPPKYREKDVKGMLKKDENSGLGSRGIETPTRATPNGHRTQTKGSGRTIEVKQKDSSIINKGLNLLRLSRIAKSNLQKENEKENYRRPLPNGSEKDTDVKIENTDMELDFNENSEEDALEEPDGSEHTPSVPNEKMEINFQNQGKVEETENNIHRLDTPSVTTPASNDPRSFDHESTPDSSDISVISPSVSPLVKKQRPKEDLGSGFDSDYSRSSNDISQVIWHPSDLSVRPVMPSRKVDKGLEVIPSLPFEALQAPDFVKMPKEQLEAVLNRIIAILNGNTSIGERQNVVRYLEMLSSNADAANILTNGPIMLILIKLLRQSKASALRLQLASLIGLLIRHSTFVDDSLANSGILGSLTDGLRDRHEKVRRFSMAALGELLFYISTQNADSKDSTPLESPSKDNRTANGWQVPNSLISFVSSILRKGEDDITQLYALRTIENICSQGGVWVGRLASQDVISNLCYIYRAAGKQESMRLTAGSCLVRLVRFNPPSVQSVIEKLSFKDLASALVKGSPREQQIILNLLNMAMLGSHMFTNVGRFVVPLAEEKNLIPSLLALVEQGSEVLKGKALVFVALLCKHGRRWLPQFFCSHKLLSVVDRLGKEKDAFVRQCLDAFLHIVASTIPGLLDIITGDIQQMMGGRRHGHISSLTSRSAPKANINLFPVVLHLLESSAFKHKVATFPVLRQLANLIKLVEAPFQGRDEFQITLLRILESLTEETSVILGNPDIFIREILPSLTVLYKGNKDGDARFLCLKIFFDVMIILLSEPIEEEQRLTDLKFVSNTHFLPLYPTLIEDEDPIPIFAQKLLVMLLEFSFISIPDILHLKTISQCFEFLLGDLSNANVNNVKLCLALASAPEMESKLLSQLKVVRRIGNFLEFVCAKGMEDLLEPTLGLCRAFLARSVSWTKGFSYTTEPTLLRDCPPEVCGAVDPQQYIRDITDFGSNVGVFLELSALRETSIADIASQCVVLLLKAAPREATTGLLTNLPKVTVILESWSKGIPHLTVQRMLHALGYACKQYLLHAMILSISIPEISRIEVVVSELKSSSVPALAKTAGLAALELQRLPRCI</sequence>
<feature type="compositionally biased region" description="Basic and acidic residues" evidence="1">
    <location>
        <begin position="426"/>
        <end position="436"/>
    </location>
</feature>
<feature type="compositionally biased region" description="Basic and acidic residues" evidence="1">
    <location>
        <begin position="481"/>
        <end position="490"/>
    </location>
</feature>
<dbReference type="InterPro" id="IPR011009">
    <property type="entry name" value="Kinase-like_dom_sf"/>
</dbReference>
<dbReference type="InterPro" id="IPR011989">
    <property type="entry name" value="ARM-like"/>
</dbReference>
<feature type="transmembrane region" description="Helical" evidence="2">
    <location>
        <begin position="33"/>
        <end position="52"/>
    </location>
</feature>
<evidence type="ECO:0000313" key="5">
    <source>
        <dbReference type="RefSeq" id="XP_027192010.1"/>
    </source>
</evidence>